<sequence length="107" mass="11826">MTYPSFLANLWSGFFSVGSSQEKQTGDSVADVLPVDFKVDSLNTSMTTTPQGRLRGSSNMKEGKSPFLREAASPCLDEQERMDVESGKDNRHTTLVRQARLIAHMEA</sequence>
<dbReference type="Proteomes" id="UP000019335">
    <property type="component" value="Unassembled WGS sequence"/>
</dbReference>
<proteinExistence type="predicted"/>
<feature type="region of interest" description="Disordered" evidence="1">
    <location>
        <begin position="43"/>
        <end position="92"/>
    </location>
</feature>
<gene>
    <name evidence="2" type="ORF">Naga_100496g2</name>
</gene>
<feature type="compositionally biased region" description="Basic and acidic residues" evidence="1">
    <location>
        <begin position="78"/>
        <end position="92"/>
    </location>
</feature>
<accession>W7TBD8</accession>
<reference evidence="2 3" key="1">
    <citation type="journal article" date="2014" name="Mol. Plant">
        <title>Chromosome Scale Genome Assembly and Transcriptome Profiling of Nannochloropsis gaditana in Nitrogen Depletion.</title>
        <authorList>
            <person name="Corteggiani Carpinelli E."/>
            <person name="Telatin A."/>
            <person name="Vitulo N."/>
            <person name="Forcato C."/>
            <person name="D'Angelo M."/>
            <person name="Schiavon R."/>
            <person name="Vezzi A."/>
            <person name="Giacometti G.M."/>
            <person name="Morosinotto T."/>
            <person name="Valle G."/>
        </authorList>
    </citation>
    <scope>NUCLEOTIDE SEQUENCE [LARGE SCALE GENOMIC DNA]</scope>
    <source>
        <strain evidence="2 3">B-31</strain>
    </source>
</reference>
<organism evidence="2 3">
    <name type="scientific">Nannochloropsis gaditana</name>
    <dbReference type="NCBI Taxonomy" id="72520"/>
    <lineage>
        <taxon>Eukaryota</taxon>
        <taxon>Sar</taxon>
        <taxon>Stramenopiles</taxon>
        <taxon>Ochrophyta</taxon>
        <taxon>Eustigmatophyceae</taxon>
        <taxon>Eustigmatales</taxon>
        <taxon>Monodopsidaceae</taxon>
        <taxon>Nannochloropsis</taxon>
    </lineage>
</organism>
<comment type="caution">
    <text evidence="2">The sequence shown here is derived from an EMBL/GenBank/DDBJ whole genome shotgun (WGS) entry which is preliminary data.</text>
</comment>
<name>W7TBD8_9STRA</name>
<keyword evidence="3" id="KW-1185">Reference proteome</keyword>
<dbReference type="EMBL" id="AZIL01002761">
    <property type="protein sequence ID" value="EWM20848.1"/>
    <property type="molecule type" value="Genomic_DNA"/>
</dbReference>
<evidence type="ECO:0000313" key="2">
    <source>
        <dbReference type="EMBL" id="EWM20848.1"/>
    </source>
</evidence>
<evidence type="ECO:0000313" key="3">
    <source>
        <dbReference type="Proteomes" id="UP000019335"/>
    </source>
</evidence>
<evidence type="ECO:0000256" key="1">
    <source>
        <dbReference type="SAM" id="MobiDB-lite"/>
    </source>
</evidence>
<dbReference type="AlphaFoldDB" id="W7TBD8"/>
<protein>
    <submittedName>
        <fullName evidence="2">Uncharacterized protein</fullName>
    </submittedName>
</protein>
<feature type="compositionally biased region" description="Polar residues" evidence="1">
    <location>
        <begin position="43"/>
        <end position="60"/>
    </location>
</feature>